<dbReference type="Proteomes" id="UP001551176">
    <property type="component" value="Unassembled WGS sequence"/>
</dbReference>
<protein>
    <submittedName>
        <fullName evidence="2">Alpha/beta hydrolase</fullName>
    </submittedName>
</protein>
<dbReference type="RefSeq" id="WP_359346530.1">
    <property type="nucleotide sequence ID" value="NZ_JBEYXV010000004.1"/>
</dbReference>
<dbReference type="Pfam" id="PF00561">
    <property type="entry name" value="Abhydrolase_1"/>
    <property type="match status" value="1"/>
</dbReference>
<keyword evidence="2" id="KW-0378">Hydrolase</keyword>
<feature type="domain" description="AB hydrolase-1" evidence="1">
    <location>
        <begin position="31"/>
        <end position="277"/>
    </location>
</feature>
<sequence length="289" mass="29965">MRTFTAPDGTELAYHLIGDGGGGDASGPGVPPVVCLPGGPMQDSAYLGDLGGLAARRPLLKLDLRGTGGSAVPEDRSSYRCDRLVADVEALRVHLGLETLDLLAHSGGTNLAVLYAARHPERVRRLTLITPSVMAVGIAIDGSVRREAALLRRDEPWFPTAFAALEAIVGGRATAEAFQAIAPFAYGRWDEAARAHQAAEDGQRNDEAAAAFGAEGAYDPEATRAALATLAAPVLVLAGQADLNSPPPAMAELAGLFPDVELVVQPGAAHFPWLDDPAAFTATTGAFLA</sequence>
<dbReference type="EMBL" id="JBEYXV010000004">
    <property type="protein sequence ID" value="MEU6820734.1"/>
    <property type="molecule type" value="Genomic_DNA"/>
</dbReference>
<dbReference type="Gene3D" id="3.40.50.1820">
    <property type="entry name" value="alpha/beta hydrolase"/>
    <property type="match status" value="1"/>
</dbReference>
<dbReference type="InterPro" id="IPR050266">
    <property type="entry name" value="AB_hydrolase_sf"/>
</dbReference>
<evidence type="ECO:0000313" key="3">
    <source>
        <dbReference type="Proteomes" id="UP001551176"/>
    </source>
</evidence>
<evidence type="ECO:0000259" key="1">
    <source>
        <dbReference type="Pfam" id="PF00561"/>
    </source>
</evidence>
<organism evidence="2 3">
    <name type="scientific">Streptomyces atriruber</name>
    <dbReference type="NCBI Taxonomy" id="545121"/>
    <lineage>
        <taxon>Bacteria</taxon>
        <taxon>Bacillati</taxon>
        <taxon>Actinomycetota</taxon>
        <taxon>Actinomycetes</taxon>
        <taxon>Kitasatosporales</taxon>
        <taxon>Streptomycetaceae</taxon>
        <taxon>Streptomyces</taxon>
    </lineage>
</organism>
<dbReference type="PANTHER" id="PTHR43798:SF33">
    <property type="entry name" value="HYDROLASE, PUTATIVE (AFU_ORTHOLOGUE AFUA_2G14860)-RELATED"/>
    <property type="match status" value="1"/>
</dbReference>
<accession>A0ABV3BI99</accession>
<gene>
    <name evidence="2" type="ORF">ABZ921_08905</name>
</gene>
<dbReference type="InterPro" id="IPR029058">
    <property type="entry name" value="AB_hydrolase_fold"/>
</dbReference>
<dbReference type="SUPFAM" id="SSF53474">
    <property type="entry name" value="alpha/beta-Hydrolases"/>
    <property type="match status" value="1"/>
</dbReference>
<keyword evidence="3" id="KW-1185">Reference proteome</keyword>
<dbReference type="GO" id="GO:0016787">
    <property type="term" value="F:hydrolase activity"/>
    <property type="evidence" value="ECO:0007669"/>
    <property type="project" value="UniProtKB-KW"/>
</dbReference>
<name>A0ABV3BI99_9ACTN</name>
<proteinExistence type="predicted"/>
<reference evidence="2 3" key="1">
    <citation type="submission" date="2024-06" db="EMBL/GenBank/DDBJ databases">
        <title>The Natural Products Discovery Center: Release of the First 8490 Sequenced Strains for Exploring Actinobacteria Biosynthetic Diversity.</title>
        <authorList>
            <person name="Kalkreuter E."/>
            <person name="Kautsar S.A."/>
            <person name="Yang D."/>
            <person name="Bader C.D."/>
            <person name="Teijaro C.N."/>
            <person name="Fluegel L."/>
            <person name="Davis C.M."/>
            <person name="Simpson J.R."/>
            <person name="Lauterbach L."/>
            <person name="Steele A.D."/>
            <person name="Gui C."/>
            <person name="Meng S."/>
            <person name="Li G."/>
            <person name="Viehrig K."/>
            <person name="Ye F."/>
            <person name="Su P."/>
            <person name="Kiefer A.F."/>
            <person name="Nichols A."/>
            <person name="Cepeda A.J."/>
            <person name="Yan W."/>
            <person name="Fan B."/>
            <person name="Jiang Y."/>
            <person name="Adhikari A."/>
            <person name="Zheng C.-J."/>
            <person name="Schuster L."/>
            <person name="Cowan T.M."/>
            <person name="Smanski M.J."/>
            <person name="Chevrette M.G."/>
            <person name="De Carvalho L.P.S."/>
            <person name="Shen B."/>
        </authorList>
    </citation>
    <scope>NUCLEOTIDE SEQUENCE [LARGE SCALE GENOMIC DNA]</scope>
    <source>
        <strain evidence="2 3">NPDC046838</strain>
    </source>
</reference>
<evidence type="ECO:0000313" key="2">
    <source>
        <dbReference type="EMBL" id="MEU6820734.1"/>
    </source>
</evidence>
<dbReference type="InterPro" id="IPR000073">
    <property type="entry name" value="AB_hydrolase_1"/>
</dbReference>
<comment type="caution">
    <text evidence="2">The sequence shown here is derived from an EMBL/GenBank/DDBJ whole genome shotgun (WGS) entry which is preliminary data.</text>
</comment>
<dbReference type="PANTHER" id="PTHR43798">
    <property type="entry name" value="MONOACYLGLYCEROL LIPASE"/>
    <property type="match status" value="1"/>
</dbReference>